<dbReference type="PANTHER" id="PTHR46577:SF1">
    <property type="entry name" value="HTH-TYPE TRANSCRIPTIONAL REGULATORY PROTEIN GABR"/>
    <property type="match status" value="1"/>
</dbReference>
<dbReference type="Gene3D" id="1.10.10.10">
    <property type="entry name" value="Winged helix-like DNA-binding domain superfamily/Winged helix DNA-binding domain"/>
    <property type="match status" value="1"/>
</dbReference>
<feature type="domain" description="HTH gntR-type" evidence="6">
    <location>
        <begin position="14"/>
        <end position="82"/>
    </location>
</feature>
<organism evidence="7">
    <name type="scientific">uncultured Eubacteriales bacterium</name>
    <dbReference type="NCBI Taxonomy" id="172733"/>
    <lineage>
        <taxon>Bacteria</taxon>
        <taxon>Bacillati</taxon>
        <taxon>Bacillota</taxon>
        <taxon>Clostridia</taxon>
        <taxon>Eubacteriales</taxon>
        <taxon>environmental samples</taxon>
    </lineage>
</organism>
<evidence type="ECO:0000256" key="3">
    <source>
        <dbReference type="ARBA" id="ARBA00023015"/>
    </source>
</evidence>
<dbReference type="GO" id="GO:0030170">
    <property type="term" value="F:pyridoxal phosphate binding"/>
    <property type="evidence" value="ECO:0007669"/>
    <property type="project" value="InterPro"/>
</dbReference>
<evidence type="ECO:0000256" key="1">
    <source>
        <dbReference type="ARBA" id="ARBA00005384"/>
    </source>
</evidence>
<keyword evidence="4" id="KW-0238">DNA-binding</keyword>
<dbReference type="InterPro" id="IPR036390">
    <property type="entry name" value="WH_DNA-bd_sf"/>
</dbReference>
<evidence type="ECO:0000313" key="7">
    <source>
        <dbReference type="EMBL" id="SBW11311.1"/>
    </source>
</evidence>
<dbReference type="Gene3D" id="3.40.640.10">
    <property type="entry name" value="Type I PLP-dependent aspartate aminotransferase-like (Major domain)"/>
    <property type="match status" value="1"/>
</dbReference>
<dbReference type="EMBL" id="FLUN01000001">
    <property type="protein sequence ID" value="SBW11311.1"/>
    <property type="molecule type" value="Genomic_DNA"/>
</dbReference>
<gene>
    <name evidence="7" type="ORF">KL86CLO1_13232</name>
</gene>
<dbReference type="InterPro" id="IPR015424">
    <property type="entry name" value="PyrdxlP-dep_Trfase"/>
</dbReference>
<evidence type="ECO:0000256" key="4">
    <source>
        <dbReference type="ARBA" id="ARBA00023125"/>
    </source>
</evidence>
<dbReference type="GO" id="GO:0003677">
    <property type="term" value="F:DNA binding"/>
    <property type="evidence" value="ECO:0007669"/>
    <property type="project" value="UniProtKB-KW"/>
</dbReference>
<dbReference type="AlphaFoldDB" id="A0A212KI53"/>
<dbReference type="CDD" id="cd00609">
    <property type="entry name" value="AAT_like"/>
    <property type="match status" value="1"/>
</dbReference>
<dbReference type="InterPro" id="IPR004839">
    <property type="entry name" value="Aminotransferase_I/II_large"/>
</dbReference>
<keyword evidence="2" id="KW-0663">Pyridoxal phosphate</keyword>
<dbReference type="InterPro" id="IPR000524">
    <property type="entry name" value="Tscrpt_reg_HTH_GntR"/>
</dbReference>
<dbReference type="PANTHER" id="PTHR46577">
    <property type="entry name" value="HTH-TYPE TRANSCRIPTIONAL REGULATORY PROTEIN GABR"/>
    <property type="match status" value="1"/>
</dbReference>
<evidence type="ECO:0000256" key="2">
    <source>
        <dbReference type="ARBA" id="ARBA00022898"/>
    </source>
</evidence>
<dbReference type="InterPro" id="IPR036388">
    <property type="entry name" value="WH-like_DNA-bd_sf"/>
</dbReference>
<reference evidence="7" key="1">
    <citation type="submission" date="2016-04" db="EMBL/GenBank/DDBJ databases">
        <authorList>
            <person name="Evans L.H."/>
            <person name="Alamgir A."/>
            <person name="Owens N."/>
            <person name="Weber N.D."/>
            <person name="Virtaneva K."/>
            <person name="Barbian K."/>
            <person name="Babar A."/>
            <person name="Rosenke K."/>
        </authorList>
    </citation>
    <scope>NUCLEOTIDE SEQUENCE</scope>
    <source>
        <strain evidence="7">86</strain>
    </source>
</reference>
<dbReference type="SMART" id="SM00345">
    <property type="entry name" value="HTH_GNTR"/>
    <property type="match status" value="1"/>
</dbReference>
<dbReference type="InterPro" id="IPR015421">
    <property type="entry name" value="PyrdxlP-dep_Trfase_major"/>
</dbReference>
<dbReference type="Pfam" id="PF00155">
    <property type="entry name" value="Aminotran_1_2"/>
    <property type="match status" value="1"/>
</dbReference>
<dbReference type="PROSITE" id="PS50949">
    <property type="entry name" value="HTH_GNTR"/>
    <property type="match status" value="1"/>
</dbReference>
<evidence type="ECO:0000259" key="6">
    <source>
        <dbReference type="PROSITE" id="PS50949"/>
    </source>
</evidence>
<dbReference type="InterPro" id="IPR051446">
    <property type="entry name" value="HTH_trans_reg/aminotransferase"/>
</dbReference>
<keyword evidence="5" id="KW-0804">Transcription</keyword>
<accession>A0A212KI53</accession>
<sequence>MADFLFVPEWDGALPLYEQIYRYVTEEIRSGRLGEGDRLPSKRALCAHLGVSQSTVEGAYGLLAAEGYIRAIPRSGYRVCAVTLPERPAGVLAPALGAEPPAPALDDCFSTAAVDTSVFPYATWARLMRQAVQEPELLQRGHPQGDLPLREALCAFLHQYRGVNCRPEQVVVGAGMEYLLDVLLQLLPDGAPVALEDPGYRATYRSMENLRRPFLPIPVDGQGLRADLLEEYGAGAVYVTPSHQFPLGVTMPAPRRAELLRWAYGGEGRYIVEDDYDSEFRYTSRPIPAMQGQDVGGRVVYTGTFSRSIAPSIRAAYLILPEGLLGAYREKFAHGASTVSRFEQWVLARFLSSGQYARHLRRVDSLYRTRCAALTDALKRAFPEGRVSGNDGGLHLLLTLPGREDADLVLDAAGAGYRVHALSEYCHRDSPMPGTLVLGFAGLDVEKAERAVEVLRKRL</sequence>
<dbReference type="CDD" id="cd07377">
    <property type="entry name" value="WHTH_GntR"/>
    <property type="match status" value="1"/>
</dbReference>
<dbReference type="SUPFAM" id="SSF46785">
    <property type="entry name" value="Winged helix' DNA-binding domain"/>
    <property type="match status" value="1"/>
</dbReference>
<proteinExistence type="inferred from homology"/>
<keyword evidence="3" id="KW-0805">Transcription regulation</keyword>
<name>A0A212KI53_9FIRM</name>
<comment type="similarity">
    <text evidence="1">In the C-terminal section; belongs to the class-I pyridoxal-phosphate-dependent aminotransferase family.</text>
</comment>
<evidence type="ECO:0000256" key="5">
    <source>
        <dbReference type="ARBA" id="ARBA00023163"/>
    </source>
</evidence>
<dbReference type="SUPFAM" id="SSF53383">
    <property type="entry name" value="PLP-dependent transferases"/>
    <property type="match status" value="1"/>
</dbReference>
<protein>
    <submittedName>
        <fullName evidence="7">Transcriptional regulator, GntR family</fullName>
    </submittedName>
</protein>
<dbReference type="GO" id="GO:0003700">
    <property type="term" value="F:DNA-binding transcription factor activity"/>
    <property type="evidence" value="ECO:0007669"/>
    <property type="project" value="InterPro"/>
</dbReference>
<dbReference type="Pfam" id="PF00392">
    <property type="entry name" value="GntR"/>
    <property type="match status" value="1"/>
</dbReference>